<dbReference type="PANTHER" id="PTHR45905:SF3">
    <property type="entry name" value="ADP-RIBOSYLATION FACTOR-BINDING PROTEIN GGA3"/>
    <property type="match status" value="1"/>
</dbReference>
<evidence type="ECO:0000256" key="1">
    <source>
        <dbReference type="ARBA" id="ARBA00004150"/>
    </source>
</evidence>
<evidence type="ECO:0000313" key="15">
    <source>
        <dbReference type="EMBL" id="NXR78822.1"/>
    </source>
</evidence>
<feature type="compositionally biased region" description="Polar residues" evidence="11">
    <location>
        <begin position="359"/>
        <end position="378"/>
    </location>
</feature>
<dbReference type="GO" id="GO:0043130">
    <property type="term" value="F:ubiquitin binding"/>
    <property type="evidence" value="ECO:0007669"/>
    <property type="project" value="InterPro"/>
</dbReference>
<dbReference type="GO" id="GO:0031267">
    <property type="term" value="F:small GTPase binding"/>
    <property type="evidence" value="ECO:0007669"/>
    <property type="project" value="InterPro"/>
</dbReference>
<dbReference type="InterPro" id="IPR041198">
    <property type="entry name" value="GGA_N-GAT"/>
</dbReference>
<dbReference type="Gene3D" id="2.60.40.1230">
    <property type="match status" value="1"/>
</dbReference>
<feature type="compositionally biased region" description="Low complexity" evidence="11">
    <location>
        <begin position="332"/>
        <end position="346"/>
    </location>
</feature>
<comment type="caution">
    <text evidence="15">The sequence shown here is derived from an EMBL/GenBank/DDBJ whole genome shotgun (WGS) entry which is preliminary data.</text>
</comment>
<dbReference type="Gene3D" id="1.20.5.170">
    <property type="match status" value="1"/>
</dbReference>
<dbReference type="EMBL" id="VWYP01020552">
    <property type="protein sequence ID" value="NXR78822.1"/>
    <property type="molecule type" value="Genomic_DNA"/>
</dbReference>
<evidence type="ECO:0000256" key="3">
    <source>
        <dbReference type="ARBA" id="ARBA00008099"/>
    </source>
</evidence>
<dbReference type="FunFam" id="2.60.40.1230:FF:000001">
    <property type="entry name" value="ADP-ribosylation factor-binding protein GGA1 isoform 1"/>
    <property type="match status" value="1"/>
</dbReference>
<gene>
    <name evidence="15" type="primary">Gga3</name>
    <name evidence="15" type="ORF">PYCJOC_R00050</name>
</gene>
<evidence type="ECO:0000256" key="8">
    <source>
        <dbReference type="ARBA" id="ARBA00023034"/>
    </source>
</evidence>
<protein>
    <submittedName>
        <fullName evidence="15">GGA3 protein</fullName>
    </submittedName>
</protein>
<dbReference type="InterPro" id="IPR008152">
    <property type="entry name" value="Clathrin_a/b/g-adaptin_app_Ig"/>
</dbReference>
<dbReference type="PROSITE" id="PS50180">
    <property type="entry name" value="GAE"/>
    <property type="match status" value="1"/>
</dbReference>
<dbReference type="OrthoDB" id="447025at2759"/>
<evidence type="ECO:0000256" key="10">
    <source>
        <dbReference type="SAM" id="Coils"/>
    </source>
</evidence>
<dbReference type="SMART" id="SM00288">
    <property type="entry name" value="VHS"/>
    <property type="match status" value="1"/>
</dbReference>
<keyword evidence="6" id="KW-0832">Ubl conjugation</keyword>
<dbReference type="AlphaFoldDB" id="A0A7L2P4X0"/>
<feature type="coiled-coil region" evidence="10">
    <location>
        <begin position="188"/>
        <end position="225"/>
    </location>
</feature>
<dbReference type="PROSITE" id="PS50909">
    <property type="entry name" value="GAT"/>
    <property type="match status" value="1"/>
</dbReference>
<keyword evidence="16" id="KW-1185">Reference proteome</keyword>
<dbReference type="InterPro" id="IPR044111">
    <property type="entry name" value="GAT_GGA3"/>
</dbReference>
<evidence type="ECO:0000256" key="4">
    <source>
        <dbReference type="ARBA" id="ARBA00022448"/>
    </source>
</evidence>
<dbReference type="SUPFAM" id="SSF89009">
    <property type="entry name" value="GAT-like domain"/>
    <property type="match status" value="1"/>
</dbReference>
<dbReference type="Pfam" id="PF00790">
    <property type="entry name" value="VHS"/>
    <property type="match status" value="1"/>
</dbReference>
<evidence type="ECO:0000259" key="13">
    <source>
        <dbReference type="PROSITE" id="PS50180"/>
    </source>
</evidence>
<dbReference type="GO" id="GO:0006886">
    <property type="term" value="P:intracellular protein transport"/>
    <property type="evidence" value="ECO:0007669"/>
    <property type="project" value="InterPro"/>
</dbReference>
<sequence>DKATNPSNRQEDWEYIIGFCDQINKELEGPQIAVRLLAHKIQSPQEWEAVQALTVLEACMKNCGRRFHNEVGKFRFLNELIKVVSPKYLGDRVSEKVKSKVIELLYSWTMALPEESKIKDAYYMLKRQGIVMFDPVIPADRTLIPSPPPRPKNPVFDDEEKSKLLAKLLKSKNPDDLQEANKLIKSMVKEDEARIQKVTKRMHTLEEVNNNVKLLNEMLVHYSKEDSSEADRELMKELYERCETKRRTLFKLASETEDNDSSLGDILQASDNLSRVINSYKKIIEGQVINGEVDLPGMSVAEGSNSTNNLNTLIDLAGLDVTSTPPTPPSSLAPAPSTAPGPAEIPILPPPPQTFAPLRSSSFSQVETAPAAQQGSTNNSLSLLDEELLCLGLNDPAPAAGKETSENNQWSMFENEQLDLDFFNLKMVTVACNPAGNPLLPHTSQTTCGTSATLPSAFPASQTAPSIPAPNSAPFVFPAVPAAPAGPPKTIPAAPGYFSSSMGSNMSHKMDALGQLLEEAKGDPNPTTTPVLVVLLICTAGSGSPLFQPASFQQQGSPVKAPEISLANVHVPLESIKPSSALPVTAYDKNGFRILLHFARECPPGRSDVLVVVVSMLNTAPLPVRNIVLQAAVPKSMKVKLQPPSGTELSPFNPIQPPAAITQVMLLANPAKEKVRLRYRLTFTLGDQPSTEVGEVDQFPPVEQWGNL</sequence>
<evidence type="ECO:0000313" key="16">
    <source>
        <dbReference type="Proteomes" id="UP000535705"/>
    </source>
</evidence>
<evidence type="ECO:0000256" key="7">
    <source>
        <dbReference type="ARBA" id="ARBA00022927"/>
    </source>
</evidence>
<reference evidence="15 16" key="1">
    <citation type="submission" date="2019-09" db="EMBL/GenBank/DDBJ databases">
        <title>Bird 10,000 Genomes (B10K) Project - Family phase.</title>
        <authorList>
            <person name="Zhang G."/>
        </authorList>
    </citation>
    <scope>NUCLEOTIDE SEQUENCE [LARGE SCALE GENOMIC DNA]</scope>
    <source>
        <strain evidence="15">B10K-DU-002-42</strain>
        <tissue evidence="15">Muscle</tissue>
    </source>
</reference>
<feature type="domain" description="GAT" evidence="14">
    <location>
        <begin position="158"/>
        <end position="285"/>
    </location>
</feature>
<dbReference type="PANTHER" id="PTHR45905">
    <property type="entry name" value="GOLGI-LOCALIZED, GAMMA-ADAPTIN EAR CONTAINING, ARF BINDING PROTEIN"/>
    <property type="match status" value="1"/>
</dbReference>
<feature type="region of interest" description="Disordered" evidence="11">
    <location>
        <begin position="322"/>
        <end position="379"/>
    </location>
</feature>
<dbReference type="InterPro" id="IPR027422">
    <property type="entry name" value="GGA1-3"/>
</dbReference>
<feature type="non-terminal residue" evidence="15">
    <location>
        <position position="708"/>
    </location>
</feature>
<name>A0A7L2P4X0_PYCJO</name>
<dbReference type="PROSITE" id="PS50179">
    <property type="entry name" value="VHS"/>
    <property type="match status" value="1"/>
</dbReference>
<dbReference type="InterPro" id="IPR004152">
    <property type="entry name" value="GAT_dom"/>
</dbReference>
<comment type="similarity">
    <text evidence="3">Belongs to the GGA protein family.</text>
</comment>
<dbReference type="GO" id="GO:0006893">
    <property type="term" value="P:Golgi to plasma membrane transport"/>
    <property type="evidence" value="ECO:0007669"/>
    <property type="project" value="TreeGrafter"/>
</dbReference>
<dbReference type="Pfam" id="PF18308">
    <property type="entry name" value="GGA_N-GAT"/>
    <property type="match status" value="1"/>
</dbReference>
<evidence type="ECO:0000259" key="12">
    <source>
        <dbReference type="PROSITE" id="PS50179"/>
    </source>
</evidence>
<dbReference type="GO" id="GO:0034394">
    <property type="term" value="P:protein localization to cell surface"/>
    <property type="evidence" value="ECO:0007669"/>
    <property type="project" value="TreeGrafter"/>
</dbReference>
<dbReference type="SMART" id="SM00809">
    <property type="entry name" value="Alpha_adaptinC2"/>
    <property type="match status" value="1"/>
</dbReference>
<accession>A0A7L2P4X0</accession>
<keyword evidence="4" id="KW-0813">Transport</keyword>
<dbReference type="CDD" id="cd14240">
    <property type="entry name" value="GAT_GGA3"/>
    <property type="match status" value="1"/>
</dbReference>
<feature type="non-terminal residue" evidence="15">
    <location>
        <position position="1"/>
    </location>
</feature>
<evidence type="ECO:0000256" key="6">
    <source>
        <dbReference type="ARBA" id="ARBA00022843"/>
    </source>
</evidence>
<feature type="domain" description="GAE" evidence="13">
    <location>
        <begin position="579"/>
        <end position="700"/>
    </location>
</feature>
<evidence type="ECO:0000256" key="9">
    <source>
        <dbReference type="ARBA" id="ARBA00023136"/>
    </source>
</evidence>
<dbReference type="SUPFAM" id="SSF48464">
    <property type="entry name" value="ENTH/VHS domain"/>
    <property type="match status" value="1"/>
</dbReference>
<keyword evidence="8" id="KW-0333">Golgi apparatus</keyword>
<evidence type="ECO:0000256" key="2">
    <source>
        <dbReference type="ARBA" id="ARBA00004220"/>
    </source>
</evidence>
<dbReference type="GO" id="GO:0005802">
    <property type="term" value="C:trans-Golgi network"/>
    <property type="evidence" value="ECO:0007669"/>
    <property type="project" value="InterPro"/>
</dbReference>
<dbReference type="InterPro" id="IPR008153">
    <property type="entry name" value="GAE_dom"/>
</dbReference>
<dbReference type="FunFam" id="1.25.40.90:FF:000011">
    <property type="entry name" value="ADP-ribosylation factor-binding protein GGA3 isoform X1"/>
    <property type="match status" value="1"/>
</dbReference>
<evidence type="ECO:0000256" key="5">
    <source>
        <dbReference type="ARBA" id="ARBA00022753"/>
    </source>
</evidence>
<keyword evidence="9" id="KW-0472">Membrane</keyword>
<feature type="domain" description="VHS" evidence="12">
    <location>
        <begin position="3"/>
        <end position="133"/>
    </location>
</feature>
<evidence type="ECO:0000259" key="14">
    <source>
        <dbReference type="PROSITE" id="PS50909"/>
    </source>
</evidence>
<dbReference type="GO" id="GO:0035091">
    <property type="term" value="F:phosphatidylinositol binding"/>
    <property type="evidence" value="ECO:0007669"/>
    <property type="project" value="InterPro"/>
</dbReference>
<dbReference type="Pfam" id="PF02883">
    <property type="entry name" value="Alpha_adaptinC2"/>
    <property type="match status" value="1"/>
</dbReference>
<keyword evidence="5" id="KW-0967">Endosome</keyword>
<dbReference type="InterPro" id="IPR002014">
    <property type="entry name" value="VHS_dom"/>
</dbReference>
<dbReference type="InterPro" id="IPR008942">
    <property type="entry name" value="ENTH_VHS"/>
</dbReference>
<dbReference type="Pfam" id="PF03127">
    <property type="entry name" value="GAT"/>
    <property type="match status" value="1"/>
</dbReference>
<dbReference type="Proteomes" id="UP000535705">
    <property type="component" value="Unassembled WGS sequence"/>
</dbReference>
<dbReference type="GO" id="GO:0031901">
    <property type="term" value="C:early endosome membrane"/>
    <property type="evidence" value="ECO:0007669"/>
    <property type="project" value="UniProtKB-SubCell"/>
</dbReference>
<dbReference type="Gene3D" id="1.25.40.90">
    <property type="match status" value="1"/>
</dbReference>
<keyword evidence="7" id="KW-0653">Protein transport</keyword>
<dbReference type="SUPFAM" id="SSF49348">
    <property type="entry name" value="Clathrin adaptor appendage domain"/>
    <property type="match status" value="1"/>
</dbReference>
<comment type="subcellular location">
    <subcellularLocation>
        <location evidence="2">Early endosome membrane</location>
        <topology evidence="2">Peripheral membrane protein</topology>
    </subcellularLocation>
    <subcellularLocation>
        <location evidence="1">Golgi apparatus</location>
        <location evidence="1">trans-Golgi network membrane</location>
        <topology evidence="1">Peripheral membrane protein</topology>
    </subcellularLocation>
</comment>
<dbReference type="InterPro" id="IPR013041">
    <property type="entry name" value="Clathrin_app_Ig-like_sf"/>
</dbReference>
<proteinExistence type="inferred from homology"/>
<dbReference type="FunFam" id="1.20.5.170:FF:000023">
    <property type="entry name" value="ADP-ribosylation factor-binding protein GGA3 isoform X1"/>
    <property type="match status" value="1"/>
</dbReference>
<keyword evidence="10" id="KW-0175">Coiled coil</keyword>
<organism evidence="15 16">
    <name type="scientific">Pycnonotus jocosus</name>
    <name type="common">Red-whiskered bulbul</name>
    <name type="synonym">Lanius jocosus</name>
    <dbReference type="NCBI Taxonomy" id="182897"/>
    <lineage>
        <taxon>Eukaryota</taxon>
        <taxon>Metazoa</taxon>
        <taxon>Chordata</taxon>
        <taxon>Craniata</taxon>
        <taxon>Vertebrata</taxon>
        <taxon>Euteleostomi</taxon>
        <taxon>Archelosauria</taxon>
        <taxon>Archosauria</taxon>
        <taxon>Dinosauria</taxon>
        <taxon>Saurischia</taxon>
        <taxon>Theropoda</taxon>
        <taxon>Coelurosauria</taxon>
        <taxon>Aves</taxon>
        <taxon>Neognathae</taxon>
        <taxon>Neoaves</taxon>
        <taxon>Telluraves</taxon>
        <taxon>Australaves</taxon>
        <taxon>Passeriformes</taxon>
        <taxon>Sylvioidea</taxon>
        <taxon>Pycnonotidae</taxon>
        <taxon>Pycnonotus</taxon>
    </lineage>
</organism>
<dbReference type="Gene3D" id="1.20.58.160">
    <property type="match status" value="1"/>
</dbReference>
<dbReference type="InterPro" id="IPR038425">
    <property type="entry name" value="GAT_sf"/>
</dbReference>
<evidence type="ECO:0000256" key="11">
    <source>
        <dbReference type="SAM" id="MobiDB-lite"/>
    </source>
</evidence>